<dbReference type="OrthoDB" id="9806956at2"/>
<dbReference type="EMBL" id="PNHE01000014">
    <property type="protein sequence ID" value="PMC58420.1"/>
    <property type="molecule type" value="Genomic_DNA"/>
</dbReference>
<evidence type="ECO:0000256" key="1">
    <source>
        <dbReference type="ARBA" id="ARBA00000443"/>
    </source>
</evidence>
<evidence type="ECO:0000259" key="16">
    <source>
        <dbReference type="Pfam" id="PF00408"/>
    </source>
</evidence>
<dbReference type="GO" id="GO:0006166">
    <property type="term" value="P:purine ribonucleoside salvage"/>
    <property type="evidence" value="ECO:0007669"/>
    <property type="project" value="TreeGrafter"/>
</dbReference>
<feature type="domain" description="Alpha-D-phosphohexomutase alpha/beta/alpha" evidence="19">
    <location>
        <begin position="325"/>
        <end position="451"/>
    </location>
</feature>
<dbReference type="Pfam" id="PF00408">
    <property type="entry name" value="PGM_PMM_IV"/>
    <property type="match status" value="1"/>
</dbReference>
<dbReference type="InterPro" id="IPR005841">
    <property type="entry name" value="Alpha-D-phosphohexomutase_SF"/>
</dbReference>
<dbReference type="AlphaFoldDB" id="A0A2N6SMZ2"/>
<dbReference type="SUPFAM" id="SSF55957">
    <property type="entry name" value="Phosphoglucomutase, C-terminal domain"/>
    <property type="match status" value="1"/>
</dbReference>
<dbReference type="PANTHER" id="PTHR45745:SF1">
    <property type="entry name" value="PHOSPHOGLUCOMUTASE 2B-RELATED"/>
    <property type="match status" value="1"/>
</dbReference>
<evidence type="ECO:0000256" key="10">
    <source>
        <dbReference type="ARBA" id="ARBA00022842"/>
    </source>
</evidence>
<protein>
    <recommendedName>
        <fullName evidence="12">Phosphoglucomutase</fullName>
        <ecNumber evidence="6">5.4.2.2</ecNumber>
    </recommendedName>
    <alternativeName>
        <fullName evidence="14">Alpha-phosphoglucomutase</fullName>
    </alternativeName>
    <alternativeName>
        <fullName evidence="13">Glucose phosphomutase</fullName>
    </alternativeName>
</protein>
<dbReference type="PROSITE" id="PS00710">
    <property type="entry name" value="PGM_PMM"/>
    <property type="match status" value="1"/>
</dbReference>
<dbReference type="GO" id="GO:0008973">
    <property type="term" value="F:phosphopentomutase activity"/>
    <property type="evidence" value="ECO:0007669"/>
    <property type="project" value="TreeGrafter"/>
</dbReference>
<evidence type="ECO:0000256" key="5">
    <source>
        <dbReference type="ARBA" id="ARBA00010231"/>
    </source>
</evidence>
<comment type="caution">
    <text evidence="20">The sequence shown here is derived from an EMBL/GenBank/DDBJ whole genome shotgun (WGS) entry which is preliminary data.</text>
</comment>
<evidence type="ECO:0000313" key="20">
    <source>
        <dbReference type="EMBL" id="PMC58420.1"/>
    </source>
</evidence>
<feature type="domain" description="Alpha-D-phosphohexomutase C-terminal" evidence="16">
    <location>
        <begin position="511"/>
        <end position="563"/>
    </location>
</feature>
<evidence type="ECO:0000256" key="13">
    <source>
        <dbReference type="ARBA" id="ARBA00041398"/>
    </source>
</evidence>
<evidence type="ECO:0000256" key="15">
    <source>
        <dbReference type="RuleBase" id="RU004326"/>
    </source>
</evidence>
<comment type="similarity">
    <text evidence="5 15">Belongs to the phosphohexose mutase family.</text>
</comment>
<evidence type="ECO:0000259" key="17">
    <source>
        <dbReference type="Pfam" id="PF02878"/>
    </source>
</evidence>
<evidence type="ECO:0000256" key="11">
    <source>
        <dbReference type="ARBA" id="ARBA00023235"/>
    </source>
</evidence>
<dbReference type="Pfam" id="PF02880">
    <property type="entry name" value="PGM_PMM_III"/>
    <property type="match status" value="1"/>
</dbReference>
<dbReference type="InterPro" id="IPR016066">
    <property type="entry name" value="A-D-PHexomutase_CS"/>
</dbReference>
<comment type="cofactor">
    <cofactor evidence="2">
        <name>Mg(2+)</name>
        <dbReference type="ChEBI" id="CHEBI:18420"/>
    </cofactor>
</comment>
<reference evidence="20 21" key="1">
    <citation type="submission" date="2017-09" db="EMBL/GenBank/DDBJ databases">
        <title>Bacterial strain isolated from the female urinary microbiota.</title>
        <authorList>
            <person name="Thomas-White K."/>
            <person name="Kumar N."/>
            <person name="Forster S."/>
            <person name="Putonti C."/>
            <person name="Lawley T."/>
            <person name="Wolfe A.J."/>
        </authorList>
    </citation>
    <scope>NUCLEOTIDE SEQUENCE [LARGE SCALE GENOMIC DNA]</scope>
    <source>
        <strain evidence="20 21">UMB0852</strain>
    </source>
</reference>
<evidence type="ECO:0000259" key="18">
    <source>
        <dbReference type="Pfam" id="PF02879"/>
    </source>
</evidence>
<evidence type="ECO:0000256" key="7">
    <source>
        <dbReference type="ARBA" id="ARBA00022526"/>
    </source>
</evidence>
<dbReference type="EC" id="5.4.2.2" evidence="6"/>
<evidence type="ECO:0000256" key="6">
    <source>
        <dbReference type="ARBA" id="ARBA00012728"/>
    </source>
</evidence>
<keyword evidence="9 15" id="KW-0479">Metal-binding</keyword>
<feature type="domain" description="Alpha-D-phosphohexomutase alpha/beta/alpha" evidence="17">
    <location>
        <begin position="41"/>
        <end position="180"/>
    </location>
</feature>
<accession>A0A2N6SMZ2</accession>
<feature type="domain" description="Alpha-D-phosphohexomutase alpha/beta/alpha" evidence="18">
    <location>
        <begin position="208"/>
        <end position="311"/>
    </location>
</feature>
<dbReference type="InterPro" id="IPR016055">
    <property type="entry name" value="A-D-PHexomutase_a/b/a-I/II/III"/>
</dbReference>
<comment type="pathway">
    <text evidence="3">Glycolipid metabolism; diglucosyl-diacylglycerol biosynthesis.</text>
</comment>
<dbReference type="SUPFAM" id="SSF53738">
    <property type="entry name" value="Phosphoglucomutase, first 3 domains"/>
    <property type="match status" value="3"/>
</dbReference>
<evidence type="ECO:0000256" key="9">
    <source>
        <dbReference type="ARBA" id="ARBA00022723"/>
    </source>
</evidence>
<proteinExistence type="inferred from homology"/>
<dbReference type="Gene3D" id="3.30.310.50">
    <property type="entry name" value="Alpha-D-phosphohexomutase, C-terminal domain"/>
    <property type="match status" value="1"/>
</dbReference>
<keyword evidence="11" id="KW-0413">Isomerase</keyword>
<name>A0A2N6SMZ2_9LACT</name>
<keyword evidence="7" id="KW-0119">Carbohydrate metabolism</keyword>
<dbReference type="InterPro" id="IPR005844">
    <property type="entry name" value="A-D-PHexomutase_a/b/a-I"/>
</dbReference>
<evidence type="ECO:0000256" key="12">
    <source>
        <dbReference type="ARBA" id="ARBA00039995"/>
    </source>
</evidence>
<organism evidence="20 21">
    <name type="scientific">Dolosicoccus paucivorans</name>
    <dbReference type="NCBI Taxonomy" id="84521"/>
    <lineage>
        <taxon>Bacteria</taxon>
        <taxon>Bacillati</taxon>
        <taxon>Bacillota</taxon>
        <taxon>Bacilli</taxon>
        <taxon>Lactobacillales</taxon>
        <taxon>Aerococcaceae</taxon>
        <taxon>Dolosicoccus</taxon>
    </lineage>
</organism>
<dbReference type="Gene3D" id="3.40.120.10">
    <property type="entry name" value="Alpha-D-Glucose-1,6-Bisphosphate, subunit A, domain 3"/>
    <property type="match status" value="3"/>
</dbReference>
<dbReference type="InterPro" id="IPR005845">
    <property type="entry name" value="A-D-PHexomutase_a/b/a-II"/>
</dbReference>
<comment type="catalytic activity">
    <reaction evidence="1">
        <text>alpha-D-glucose 1-phosphate = alpha-D-glucose 6-phosphate</text>
        <dbReference type="Rhea" id="RHEA:23536"/>
        <dbReference type="ChEBI" id="CHEBI:58225"/>
        <dbReference type="ChEBI" id="CHEBI:58601"/>
        <dbReference type="EC" id="5.4.2.2"/>
    </reaction>
</comment>
<evidence type="ECO:0000259" key="19">
    <source>
        <dbReference type="Pfam" id="PF02880"/>
    </source>
</evidence>
<dbReference type="InterPro" id="IPR005846">
    <property type="entry name" value="A-D-PHexomutase_a/b/a-III"/>
</dbReference>
<keyword evidence="7" id="KW-0313">Glucose metabolism</keyword>
<keyword evidence="8" id="KW-0597">Phosphoprotein</keyword>
<keyword evidence="10 15" id="KW-0460">Magnesium</keyword>
<dbReference type="GO" id="GO:0000287">
    <property type="term" value="F:magnesium ion binding"/>
    <property type="evidence" value="ECO:0007669"/>
    <property type="project" value="InterPro"/>
</dbReference>
<dbReference type="GO" id="GO:0004614">
    <property type="term" value="F:phosphoglucomutase activity"/>
    <property type="evidence" value="ECO:0007669"/>
    <property type="project" value="UniProtKB-EC"/>
</dbReference>
<comment type="pathway">
    <text evidence="4">Lipid metabolism.</text>
</comment>
<evidence type="ECO:0000256" key="14">
    <source>
        <dbReference type="ARBA" id="ARBA00041467"/>
    </source>
</evidence>
<gene>
    <name evidence="20" type="ORF">CJ205_04315</name>
</gene>
<dbReference type="CDD" id="cd05799">
    <property type="entry name" value="PGM2"/>
    <property type="match status" value="1"/>
</dbReference>
<evidence type="ECO:0000256" key="2">
    <source>
        <dbReference type="ARBA" id="ARBA00001946"/>
    </source>
</evidence>
<evidence type="ECO:0000256" key="3">
    <source>
        <dbReference type="ARBA" id="ARBA00005164"/>
    </source>
</evidence>
<dbReference type="PRINTS" id="PR00509">
    <property type="entry name" value="PGMPMM"/>
</dbReference>
<dbReference type="GO" id="GO:0006006">
    <property type="term" value="P:glucose metabolic process"/>
    <property type="evidence" value="ECO:0007669"/>
    <property type="project" value="UniProtKB-KW"/>
</dbReference>
<dbReference type="InterPro" id="IPR036900">
    <property type="entry name" value="A-D-PHexomutase_C_sf"/>
</dbReference>
<sequence length="573" mass="63778">MKWQEHVQRWKEFANLDPTLQEQLTKASKEELEDAFGTNLSFGTAGMRGILGPGTNRMNIYTVRQATKGLAELIKEEGQEAMEKGVAIAYDPRHFSKEFAFEAARVLGHEGVKAYVYESLRPTPVLSFAVRHLNTRAGIMITASHNPKEYNGYKVYGSDGAQMPVEDAENLTKYIRQIDNPLTVEVADVEELKDSGLLTIIGDDVDQAYLEKLKSVNINPEMIKEMGDKVSIVFTPIHGTGMYLGQKALEQAGFKNLHIVEEQANPDGDFSTVDSPNPENEDVFKLAQKLGEKVQADILLATDPDADRLGAKVLTKDGDYQLLTGNQIGALMLYYIVQARKEQGDLPANSVAVKSMVSTDLADEILKAEDLEMVNVLTGFKFIAEKIQSYEETGDHTFLMGFEESYGYLVKSFVRDKDAIQALLVLAELAAYYKQQGLTLADALNSLYDTYGHFFEKTISIAFKGLEGPQKMKAIMTNIRKEGLTHIGDYQVTKAYDYLNRQLTLADGSVKDLTEPASDALKYYLEDGSWVAFRPSGTEPLIKLYFGVRGDSKEQVEQKAAHIEEAIHQLVNA</sequence>
<evidence type="ECO:0000256" key="8">
    <source>
        <dbReference type="ARBA" id="ARBA00022553"/>
    </source>
</evidence>
<dbReference type="Pfam" id="PF02878">
    <property type="entry name" value="PGM_PMM_I"/>
    <property type="match status" value="1"/>
</dbReference>
<dbReference type="Pfam" id="PF02879">
    <property type="entry name" value="PGM_PMM_II"/>
    <property type="match status" value="1"/>
</dbReference>
<dbReference type="RefSeq" id="WP_102227783.1">
    <property type="nucleotide sequence ID" value="NZ_PNFY01000018.1"/>
</dbReference>
<dbReference type="STRING" id="84521.SAMN04487994_10369"/>
<keyword evidence="21" id="KW-1185">Reference proteome</keyword>
<dbReference type="Proteomes" id="UP000235682">
    <property type="component" value="Unassembled WGS sequence"/>
</dbReference>
<dbReference type="InterPro" id="IPR005843">
    <property type="entry name" value="A-D-PHexomutase_C"/>
</dbReference>
<evidence type="ECO:0000313" key="21">
    <source>
        <dbReference type="Proteomes" id="UP000235682"/>
    </source>
</evidence>
<evidence type="ECO:0000256" key="4">
    <source>
        <dbReference type="ARBA" id="ARBA00005189"/>
    </source>
</evidence>
<dbReference type="PANTHER" id="PTHR45745">
    <property type="entry name" value="PHOSPHOMANNOMUTASE 45A"/>
    <property type="match status" value="1"/>
</dbReference>